<evidence type="ECO:0000313" key="2">
    <source>
        <dbReference type="EMBL" id="MBA4495387.1"/>
    </source>
</evidence>
<keyword evidence="1" id="KW-0732">Signal</keyword>
<organism evidence="2 3">
    <name type="scientific">Paenactinomyces guangxiensis</name>
    <dbReference type="NCBI Taxonomy" id="1490290"/>
    <lineage>
        <taxon>Bacteria</taxon>
        <taxon>Bacillati</taxon>
        <taxon>Bacillota</taxon>
        <taxon>Bacilli</taxon>
        <taxon>Bacillales</taxon>
        <taxon>Thermoactinomycetaceae</taxon>
        <taxon>Paenactinomyces</taxon>
    </lineage>
</organism>
<dbReference type="EMBL" id="JACEIQ010000014">
    <property type="protein sequence ID" value="MBA4495387.1"/>
    <property type="molecule type" value="Genomic_DNA"/>
</dbReference>
<evidence type="ECO:0000256" key="1">
    <source>
        <dbReference type="SAM" id="SignalP"/>
    </source>
</evidence>
<protein>
    <submittedName>
        <fullName evidence="2">Uncharacterized protein</fullName>
    </submittedName>
</protein>
<gene>
    <name evidence="2" type="ORF">H1191_13840</name>
</gene>
<dbReference type="AlphaFoldDB" id="A0A7W1WSR0"/>
<dbReference type="Proteomes" id="UP000535491">
    <property type="component" value="Unassembled WGS sequence"/>
</dbReference>
<accession>A0A7W1WSR0</accession>
<keyword evidence="3" id="KW-1185">Reference proteome</keyword>
<feature type="chain" id="PRO_5039534438" evidence="1">
    <location>
        <begin position="24"/>
        <end position="59"/>
    </location>
</feature>
<name>A0A7W1WSR0_9BACL</name>
<reference evidence="2 3" key="1">
    <citation type="submission" date="2020-07" db="EMBL/GenBank/DDBJ databases">
        <authorList>
            <person name="Feng H."/>
        </authorList>
    </citation>
    <scope>NUCLEOTIDE SEQUENCE [LARGE SCALE GENOMIC DNA]</scope>
    <source>
        <strain evidence="3">s-10</strain>
    </source>
</reference>
<evidence type="ECO:0000313" key="3">
    <source>
        <dbReference type="Proteomes" id="UP000535491"/>
    </source>
</evidence>
<comment type="caution">
    <text evidence="2">The sequence shown here is derived from an EMBL/GenBank/DDBJ whole genome shotgun (WGS) entry which is preliminary data.</text>
</comment>
<sequence>MKMKKWKKPIMLSAFVVTGLLDAGPNDQPAEQKMDDSKMMDKTVCFNNAINVSRLISLR</sequence>
<feature type="signal peptide" evidence="1">
    <location>
        <begin position="1"/>
        <end position="23"/>
    </location>
</feature>
<dbReference type="RefSeq" id="WP_181752767.1">
    <property type="nucleotide sequence ID" value="NZ_JACEIQ010000014.1"/>
</dbReference>
<proteinExistence type="predicted"/>